<evidence type="ECO:0000256" key="4">
    <source>
        <dbReference type="ARBA" id="ARBA00022741"/>
    </source>
</evidence>
<keyword evidence="6 7" id="KW-0067">ATP-binding</keyword>
<keyword evidence="3" id="KW-0808">Transferase</keyword>
<dbReference type="PROSITE" id="PS50030">
    <property type="entry name" value="UBA"/>
    <property type="match status" value="1"/>
</dbReference>
<dbReference type="PROSITE" id="PS50011">
    <property type="entry name" value="PROTEIN_KINASE_DOM"/>
    <property type="match status" value="1"/>
</dbReference>
<evidence type="ECO:0000256" key="2">
    <source>
        <dbReference type="ARBA" id="ARBA00022527"/>
    </source>
</evidence>
<name>A0ABM2WX05_MESAU</name>
<evidence type="ECO:0000256" key="5">
    <source>
        <dbReference type="ARBA" id="ARBA00022777"/>
    </source>
</evidence>
<proteinExistence type="predicted"/>
<reference evidence="12" key="1">
    <citation type="submission" date="2025-08" db="UniProtKB">
        <authorList>
            <consortium name="RefSeq"/>
        </authorList>
    </citation>
    <scope>IDENTIFICATION</scope>
    <source>
        <tissue evidence="12">Liver</tissue>
    </source>
</reference>
<keyword evidence="2" id="KW-0723">Serine/threonine-protein kinase</keyword>
<feature type="domain" description="Protein kinase" evidence="9">
    <location>
        <begin position="19"/>
        <end position="268"/>
    </location>
</feature>
<dbReference type="InterPro" id="IPR017441">
    <property type="entry name" value="Protein_kinase_ATP_BS"/>
</dbReference>
<keyword evidence="4 7" id="KW-0547">Nucleotide-binding</keyword>
<protein>
    <recommendedName>
        <fullName evidence="1">non-specific serine/threonine protein kinase</fullName>
        <ecNumber evidence="1">2.7.11.1</ecNumber>
    </recommendedName>
</protein>
<evidence type="ECO:0000256" key="8">
    <source>
        <dbReference type="SAM" id="MobiDB-lite"/>
    </source>
</evidence>
<evidence type="ECO:0000259" key="10">
    <source>
        <dbReference type="PROSITE" id="PS50030"/>
    </source>
</evidence>
<gene>
    <name evidence="12" type="primary">LOC121136549</name>
</gene>
<keyword evidence="5" id="KW-0418">Kinase</keyword>
<feature type="region of interest" description="Disordered" evidence="8">
    <location>
        <begin position="658"/>
        <end position="688"/>
    </location>
</feature>
<dbReference type="Gene3D" id="1.10.510.10">
    <property type="entry name" value="Transferase(Phosphotransferase) domain 1"/>
    <property type="match status" value="1"/>
</dbReference>
<evidence type="ECO:0000256" key="7">
    <source>
        <dbReference type="PROSITE-ProRule" id="PRU10141"/>
    </source>
</evidence>
<evidence type="ECO:0000256" key="3">
    <source>
        <dbReference type="ARBA" id="ARBA00022679"/>
    </source>
</evidence>
<feature type="compositionally biased region" description="Basic and acidic residues" evidence="8">
    <location>
        <begin position="664"/>
        <end position="688"/>
    </location>
</feature>
<dbReference type="Proteomes" id="UP000886700">
    <property type="component" value="Unplaced"/>
</dbReference>
<evidence type="ECO:0000256" key="1">
    <source>
        <dbReference type="ARBA" id="ARBA00012513"/>
    </source>
</evidence>
<keyword evidence="11" id="KW-1185">Reference proteome</keyword>
<feature type="domain" description="UBA" evidence="10">
    <location>
        <begin position="286"/>
        <end position="326"/>
    </location>
</feature>
<dbReference type="SUPFAM" id="SSF56112">
    <property type="entry name" value="Protein kinase-like (PK-like)"/>
    <property type="match status" value="1"/>
</dbReference>
<dbReference type="InterPro" id="IPR000719">
    <property type="entry name" value="Prot_kinase_dom"/>
</dbReference>
<evidence type="ECO:0000313" key="11">
    <source>
        <dbReference type="Proteomes" id="UP000886700"/>
    </source>
</evidence>
<evidence type="ECO:0000259" key="9">
    <source>
        <dbReference type="PROSITE" id="PS50011"/>
    </source>
</evidence>
<organism evidence="11 12">
    <name type="scientific">Mesocricetus auratus</name>
    <name type="common">Golden hamster</name>
    <dbReference type="NCBI Taxonomy" id="10036"/>
    <lineage>
        <taxon>Eukaryota</taxon>
        <taxon>Metazoa</taxon>
        <taxon>Chordata</taxon>
        <taxon>Craniata</taxon>
        <taxon>Vertebrata</taxon>
        <taxon>Euteleostomi</taxon>
        <taxon>Mammalia</taxon>
        <taxon>Eutheria</taxon>
        <taxon>Euarchontoglires</taxon>
        <taxon>Glires</taxon>
        <taxon>Rodentia</taxon>
        <taxon>Myomorpha</taxon>
        <taxon>Muroidea</taxon>
        <taxon>Cricetidae</taxon>
        <taxon>Cricetinae</taxon>
        <taxon>Mesocricetus</taxon>
    </lineage>
</organism>
<dbReference type="GeneID" id="121136549"/>
<dbReference type="Pfam" id="PF00069">
    <property type="entry name" value="Pkinase"/>
    <property type="match status" value="1"/>
</dbReference>
<feature type="binding site" evidence="7">
    <location>
        <position position="48"/>
    </location>
    <ligand>
        <name>ATP</name>
        <dbReference type="ChEBI" id="CHEBI:30616"/>
    </ligand>
</feature>
<dbReference type="InterPro" id="IPR015940">
    <property type="entry name" value="UBA"/>
</dbReference>
<dbReference type="RefSeq" id="XP_040593023.1">
    <property type="nucleotide sequence ID" value="XM_040737089.1"/>
</dbReference>
<dbReference type="EC" id="2.7.11.1" evidence="1"/>
<feature type="region of interest" description="Disordered" evidence="8">
    <location>
        <begin position="601"/>
        <end position="628"/>
    </location>
</feature>
<evidence type="ECO:0000256" key="6">
    <source>
        <dbReference type="ARBA" id="ARBA00022840"/>
    </source>
</evidence>
<sequence length="688" mass="77827">MVQGRKACYSSEQSFMRDYKMMMTLGQGHFSLVKLALHVPTVTCVAIKVLRNEKKKNASLVAREVKIMKSLKHPNIIELFHVFRSRYTAFLVMEHAPKGDLFGHIVDRGSLEESEVRRLFTQILLAVEYCHSNHIAHRDINANNILLDSSGNAKLCDFGLAAKVSPGQLLKDFCGTPVYCAPELFAEEPYDGYAIDVWSLGVLLFLMVVGRFPFRGSSYDGVRLRILAANFSIPQHVSTDIFNVIVEMLMINPGRRPPVDQIMRRPMIRDSKVRCPPTSTQRLPGTLSTSIVSNMTAMGYKSEETIDSLREQNYNQGMATYPLQNQSPAGDCYHHQLRAMQPGLVLNLTDLHTFPVPLRRATEPARMAFSLSSNPQEREHEKNTRQVGTRHSMPATLFRHSERPQSPHLDYPNRRPALFLMYSREEMSESSSQSMIWSSGCLMDSIHSSSVPMYTDYSWPDHNETTGDTGSLPSGRYHEELGMTQQEDISEEVHITQEEAMNEEGTITQETTITQEVSITEEVTITHQEATTKEATIAQEEDMTREVTMTQDGNLTEEITMVNGATMSHIEEETIVKHEDILQEATVTLEVRRTQAVTMTQDDTVTEEEAITHGQPEVAGQASSQNRRRHRWKSFKKTMVNCLRHLCCCLPPARRSGDSFENLAPKKRDPAVTHRTSPEEVKTHVRGL</sequence>
<dbReference type="PANTHER" id="PTHR24346">
    <property type="entry name" value="MAP/MICROTUBULE AFFINITY-REGULATING KINASE"/>
    <property type="match status" value="1"/>
</dbReference>
<dbReference type="Gene3D" id="1.10.8.10">
    <property type="entry name" value="DNA helicase RuvA subunit, C-terminal domain"/>
    <property type="match status" value="1"/>
</dbReference>
<dbReference type="CDD" id="cd14003">
    <property type="entry name" value="STKc_AMPK-like"/>
    <property type="match status" value="1"/>
</dbReference>
<evidence type="ECO:0000313" key="12">
    <source>
        <dbReference type="RefSeq" id="XP_040593023.1"/>
    </source>
</evidence>
<dbReference type="Gene3D" id="3.30.200.20">
    <property type="entry name" value="Phosphorylase Kinase, domain 1"/>
    <property type="match status" value="1"/>
</dbReference>
<dbReference type="InterPro" id="IPR011009">
    <property type="entry name" value="Kinase-like_dom_sf"/>
</dbReference>
<dbReference type="PROSITE" id="PS00107">
    <property type="entry name" value="PROTEIN_KINASE_ATP"/>
    <property type="match status" value="1"/>
</dbReference>
<accession>A0ABM2WX05</accession>
<dbReference type="PANTHER" id="PTHR24346:SF3">
    <property type="entry name" value="GENE 10662-RELATED"/>
    <property type="match status" value="1"/>
</dbReference>